<reference evidence="7 8" key="1">
    <citation type="submission" date="2020-11" db="EMBL/GenBank/DDBJ databases">
        <authorList>
            <person name="Wallbank WR R."/>
            <person name="Pardo Diaz C."/>
            <person name="Kozak K."/>
            <person name="Martin S."/>
            <person name="Jiggins C."/>
            <person name="Moest M."/>
            <person name="Warren A I."/>
            <person name="Generalovic N T."/>
            <person name="Byers J.R.P. K."/>
            <person name="Montejo-Kovacevich G."/>
            <person name="Yen C E."/>
        </authorList>
    </citation>
    <scope>NUCLEOTIDE SEQUENCE [LARGE SCALE GENOMIC DNA]</scope>
</reference>
<dbReference type="OrthoDB" id="565904at2759"/>
<dbReference type="InParanoid" id="A0A7R8V6I5"/>
<gene>
    <name evidence="7" type="ORF">HERILL_LOCUS16078</name>
</gene>
<evidence type="ECO:0000256" key="1">
    <source>
        <dbReference type="ARBA" id="ARBA00004613"/>
    </source>
</evidence>
<keyword evidence="8" id="KW-1185">Reference proteome</keyword>
<dbReference type="PANTHER" id="PTHR10612">
    <property type="entry name" value="APOLIPOPROTEIN D"/>
    <property type="match status" value="1"/>
</dbReference>
<dbReference type="InterPro" id="IPR003057">
    <property type="entry name" value="Invtbrt_color"/>
</dbReference>
<dbReference type="GO" id="GO:0000302">
    <property type="term" value="P:response to reactive oxygen species"/>
    <property type="evidence" value="ECO:0007669"/>
    <property type="project" value="TreeGrafter"/>
</dbReference>
<dbReference type="GO" id="GO:0005737">
    <property type="term" value="C:cytoplasm"/>
    <property type="evidence" value="ECO:0007669"/>
    <property type="project" value="TreeGrafter"/>
</dbReference>
<dbReference type="Gene3D" id="2.40.128.20">
    <property type="match status" value="1"/>
</dbReference>
<evidence type="ECO:0000256" key="3">
    <source>
        <dbReference type="ARBA" id="ARBA00022729"/>
    </source>
</evidence>
<dbReference type="Pfam" id="PF03973">
    <property type="entry name" value="Triabin"/>
    <property type="match status" value="1"/>
</dbReference>
<dbReference type="AlphaFoldDB" id="A0A7R8V6I5"/>
<dbReference type="OMA" id="YWLLART"/>
<dbReference type="PANTHER" id="PTHR10612:SF62">
    <property type="entry name" value="LIPOCALIN_CYTOSOLIC FATTY-ACID BINDING DOMAIN-CONTAINING PROTEIN"/>
    <property type="match status" value="1"/>
</dbReference>
<dbReference type="GO" id="GO:0031409">
    <property type="term" value="F:pigment binding"/>
    <property type="evidence" value="ECO:0007669"/>
    <property type="project" value="InterPro"/>
</dbReference>
<sequence>MMCKVICCVLAIAIASGLVTAQVEFRKPCPDMPAVQNFKINEFGGRWFELARYDHPLVAGGECVTMDFRVDNQTVTMESTLRRKDNGNLKAPETFNIVGEFKKPYVGSFNLSHPALDSKAEHHIISTDYKNYALIWRCDQINNTFSRENAWLLARTRQLTGTINQTIEGYISAVLSPNDLHRTLQNETICQSAGNIVKVFSTFIPILIALLQSFKF</sequence>
<dbReference type="SUPFAM" id="SSF50814">
    <property type="entry name" value="Lipocalins"/>
    <property type="match status" value="1"/>
</dbReference>
<name>A0A7R8V6I5_HERIL</name>
<feature type="chain" id="PRO_5031674040" description="Apolipoprotein D" evidence="6">
    <location>
        <begin position="22"/>
        <end position="216"/>
    </location>
</feature>
<dbReference type="EMBL" id="LR899014">
    <property type="protein sequence ID" value="CAD7093815.1"/>
    <property type="molecule type" value="Genomic_DNA"/>
</dbReference>
<dbReference type="InterPro" id="IPR022271">
    <property type="entry name" value="Lipocalin_ApoD"/>
</dbReference>
<evidence type="ECO:0000256" key="5">
    <source>
        <dbReference type="ARBA" id="ARBA00034121"/>
    </source>
</evidence>
<dbReference type="InterPro" id="IPR012674">
    <property type="entry name" value="Calycin"/>
</dbReference>
<dbReference type="GO" id="GO:0030682">
    <property type="term" value="P:symbiont-mediated perturbation of host defenses"/>
    <property type="evidence" value="ECO:0007669"/>
    <property type="project" value="InterPro"/>
</dbReference>
<keyword evidence="4" id="KW-1015">Disulfide bond</keyword>
<proteinExistence type="inferred from homology"/>
<evidence type="ECO:0000256" key="4">
    <source>
        <dbReference type="ARBA" id="ARBA00023157"/>
    </source>
</evidence>
<keyword evidence="3 6" id="KW-0732">Signal</keyword>
<organism evidence="7 8">
    <name type="scientific">Hermetia illucens</name>
    <name type="common">Black soldier fly</name>
    <dbReference type="NCBI Taxonomy" id="343691"/>
    <lineage>
        <taxon>Eukaryota</taxon>
        <taxon>Metazoa</taxon>
        <taxon>Ecdysozoa</taxon>
        <taxon>Arthropoda</taxon>
        <taxon>Hexapoda</taxon>
        <taxon>Insecta</taxon>
        <taxon>Pterygota</taxon>
        <taxon>Neoptera</taxon>
        <taxon>Endopterygota</taxon>
        <taxon>Diptera</taxon>
        <taxon>Brachycera</taxon>
        <taxon>Stratiomyomorpha</taxon>
        <taxon>Stratiomyidae</taxon>
        <taxon>Hermetiinae</taxon>
        <taxon>Hermetia</taxon>
    </lineage>
</organism>
<feature type="signal peptide" evidence="6">
    <location>
        <begin position="1"/>
        <end position="21"/>
    </location>
</feature>
<comment type="similarity">
    <text evidence="6">Belongs to the calycin superfamily. Lipocalin family.</text>
</comment>
<protein>
    <recommendedName>
        <fullName evidence="9">Apolipoprotein D</fullName>
    </recommendedName>
</protein>
<comment type="subcellular location">
    <subcellularLocation>
        <location evidence="1">Secreted</location>
    </subcellularLocation>
</comment>
<dbReference type="Proteomes" id="UP000594454">
    <property type="component" value="Chromosome 6"/>
</dbReference>
<evidence type="ECO:0000313" key="7">
    <source>
        <dbReference type="EMBL" id="CAD7093815.1"/>
    </source>
</evidence>
<dbReference type="GO" id="GO:0005576">
    <property type="term" value="C:extracellular region"/>
    <property type="evidence" value="ECO:0007669"/>
    <property type="project" value="UniProtKB-SubCell"/>
</dbReference>
<comment type="similarity">
    <text evidence="5">Belongs to the calycin superfamily. Triabin family.</text>
</comment>
<evidence type="ECO:0008006" key="9">
    <source>
        <dbReference type="Google" id="ProtNLM"/>
    </source>
</evidence>
<dbReference type="PIRSF" id="PIRSF036893">
    <property type="entry name" value="Lipocalin_ApoD"/>
    <property type="match status" value="1"/>
</dbReference>
<evidence type="ECO:0000256" key="2">
    <source>
        <dbReference type="ARBA" id="ARBA00022525"/>
    </source>
</evidence>
<accession>A0A7R8V6I5</accession>
<dbReference type="GO" id="GO:0006629">
    <property type="term" value="P:lipid metabolic process"/>
    <property type="evidence" value="ECO:0007669"/>
    <property type="project" value="TreeGrafter"/>
</dbReference>
<dbReference type="InterPro" id="IPR005657">
    <property type="entry name" value="Triabi/Procalin"/>
</dbReference>
<evidence type="ECO:0000313" key="8">
    <source>
        <dbReference type="Proteomes" id="UP000594454"/>
    </source>
</evidence>
<keyword evidence="2" id="KW-0964">Secreted</keyword>
<dbReference type="PRINTS" id="PR01273">
    <property type="entry name" value="INVTBRTCOLOR"/>
</dbReference>
<evidence type="ECO:0000256" key="6">
    <source>
        <dbReference type="PIRNR" id="PIRNR036893"/>
    </source>
</evidence>